<organism evidence="1 2">
    <name type="scientific">Neoroseomonas marina</name>
    <dbReference type="NCBI Taxonomy" id="1232220"/>
    <lineage>
        <taxon>Bacteria</taxon>
        <taxon>Pseudomonadati</taxon>
        <taxon>Pseudomonadota</taxon>
        <taxon>Alphaproteobacteria</taxon>
        <taxon>Acetobacterales</taxon>
        <taxon>Acetobacteraceae</taxon>
        <taxon>Neoroseomonas</taxon>
    </lineage>
</organism>
<reference evidence="1 2" key="1">
    <citation type="submission" date="2020-03" db="EMBL/GenBank/DDBJ databases">
        <authorList>
            <person name="Sun Q."/>
        </authorList>
    </citation>
    <scope>NUCLEOTIDE SEQUENCE [LARGE SCALE GENOMIC DNA]</scope>
    <source>
        <strain evidence="1 2">JC162</strain>
    </source>
</reference>
<dbReference type="RefSeq" id="WP_170055031.1">
    <property type="nucleotide sequence ID" value="NZ_JABBKX010000005.1"/>
</dbReference>
<proteinExistence type="predicted"/>
<comment type="caution">
    <text evidence="1">The sequence shown here is derived from an EMBL/GenBank/DDBJ whole genome shotgun (WGS) entry which is preliminary data.</text>
</comment>
<dbReference type="Proteomes" id="UP000548582">
    <property type="component" value="Unassembled WGS sequence"/>
</dbReference>
<gene>
    <name evidence="1" type="ORF">GWK16_16325</name>
</gene>
<sequence>MTMTEDTTAAIPLRDRIRAEVREDLADLASALRAAGRKRSKAARELTTVTDGLAAARAAVSSIPAAKAVLADAEREVRETYAAMIAGKGSIDAKRAADRKAREAAAALKDAEERTADDLALVQHGEEMVAKAIAEAADADLEVGRRLDAYLTTRAHWSMNRAIMAADEHVRPYLDDALECHMLLQRLLGVLPSKAIDSIIREGLRVRATDEQQHSFARDLDEALRRAAGVPGGWKAPNGAANFVDPITGQAR</sequence>
<dbReference type="AlphaFoldDB" id="A0A848EHA7"/>
<dbReference type="EMBL" id="JABBKX010000005">
    <property type="protein sequence ID" value="NMJ42813.1"/>
    <property type="molecule type" value="Genomic_DNA"/>
</dbReference>
<evidence type="ECO:0000313" key="1">
    <source>
        <dbReference type="EMBL" id="NMJ42813.1"/>
    </source>
</evidence>
<name>A0A848EHA7_9PROT</name>
<accession>A0A848EHA7</accession>
<evidence type="ECO:0000313" key="2">
    <source>
        <dbReference type="Proteomes" id="UP000548582"/>
    </source>
</evidence>
<protein>
    <submittedName>
        <fullName evidence="1">Uncharacterized protein</fullName>
    </submittedName>
</protein>
<keyword evidence="2" id="KW-1185">Reference proteome</keyword>